<gene>
    <name evidence="7" type="ORF">BC6307_14215</name>
</gene>
<dbReference type="PANTHER" id="PTHR43133">
    <property type="entry name" value="RNA POLYMERASE ECF-TYPE SIGMA FACTO"/>
    <property type="match status" value="1"/>
</dbReference>
<dbReference type="SUPFAM" id="SSF88659">
    <property type="entry name" value="Sigma3 and sigma4 domains of RNA polymerase sigma factors"/>
    <property type="match status" value="1"/>
</dbReference>
<evidence type="ECO:0000259" key="6">
    <source>
        <dbReference type="Pfam" id="PF08281"/>
    </source>
</evidence>
<name>A0A223KS85_9BACI</name>
<dbReference type="CDD" id="cd06171">
    <property type="entry name" value="Sigma70_r4"/>
    <property type="match status" value="1"/>
</dbReference>
<dbReference type="GO" id="GO:0006352">
    <property type="term" value="P:DNA-templated transcription initiation"/>
    <property type="evidence" value="ECO:0007669"/>
    <property type="project" value="InterPro"/>
</dbReference>
<dbReference type="InterPro" id="IPR039425">
    <property type="entry name" value="RNA_pol_sigma-70-like"/>
</dbReference>
<accession>A0A223KS85</accession>
<keyword evidence="2" id="KW-0805">Transcription regulation</keyword>
<dbReference type="NCBIfam" id="TIGR02937">
    <property type="entry name" value="sigma70-ECF"/>
    <property type="match status" value="1"/>
</dbReference>
<dbReference type="GO" id="GO:0016987">
    <property type="term" value="F:sigma factor activity"/>
    <property type="evidence" value="ECO:0007669"/>
    <property type="project" value="UniProtKB-KW"/>
</dbReference>
<evidence type="ECO:0000313" key="7">
    <source>
        <dbReference type="EMBL" id="AST92362.1"/>
    </source>
</evidence>
<sequence length="180" mass="21042">MSYRGVATVQTELVKKAKKGDEDSFYTLMVHHKDQLYRIAYAHLKNEQDSLEAIQEVTFRAFKAIKKLKEPQYFSTWLIRIMMNYCSDELKKKKKVILQGEQFEVPTTDQHPLHLEVAEAVNNLDEPYHTVIYLKYLEDLKIKDIAVVMDTPEGTVKTWLSKGLQMLRSYFNEKGGKNHV</sequence>
<dbReference type="Pfam" id="PF04542">
    <property type="entry name" value="Sigma70_r2"/>
    <property type="match status" value="1"/>
</dbReference>
<feature type="domain" description="RNA polymerase sigma factor 70 region 4 type 2" evidence="6">
    <location>
        <begin position="115"/>
        <end position="167"/>
    </location>
</feature>
<dbReference type="InterPro" id="IPR014284">
    <property type="entry name" value="RNA_pol_sigma-70_dom"/>
</dbReference>
<evidence type="ECO:0000256" key="1">
    <source>
        <dbReference type="ARBA" id="ARBA00010641"/>
    </source>
</evidence>
<evidence type="ECO:0008006" key="9">
    <source>
        <dbReference type="Google" id="ProtNLM"/>
    </source>
</evidence>
<organism evidence="7 8">
    <name type="scientific">Sutcliffiella cohnii</name>
    <dbReference type="NCBI Taxonomy" id="33932"/>
    <lineage>
        <taxon>Bacteria</taxon>
        <taxon>Bacillati</taxon>
        <taxon>Bacillota</taxon>
        <taxon>Bacilli</taxon>
        <taxon>Bacillales</taxon>
        <taxon>Bacillaceae</taxon>
        <taxon>Sutcliffiella</taxon>
    </lineage>
</organism>
<evidence type="ECO:0000256" key="4">
    <source>
        <dbReference type="ARBA" id="ARBA00023163"/>
    </source>
</evidence>
<evidence type="ECO:0000313" key="8">
    <source>
        <dbReference type="Proteomes" id="UP000215224"/>
    </source>
</evidence>
<dbReference type="GO" id="GO:0003677">
    <property type="term" value="F:DNA binding"/>
    <property type="evidence" value="ECO:0007669"/>
    <property type="project" value="InterPro"/>
</dbReference>
<comment type="similarity">
    <text evidence="1">Belongs to the sigma-70 factor family. ECF subfamily.</text>
</comment>
<dbReference type="Pfam" id="PF08281">
    <property type="entry name" value="Sigma70_r4_2"/>
    <property type="match status" value="1"/>
</dbReference>
<dbReference type="PANTHER" id="PTHR43133:SF51">
    <property type="entry name" value="RNA POLYMERASE SIGMA FACTOR"/>
    <property type="match status" value="1"/>
</dbReference>
<keyword evidence="4" id="KW-0804">Transcription</keyword>
<dbReference type="InterPro" id="IPR013325">
    <property type="entry name" value="RNA_pol_sigma_r2"/>
</dbReference>
<dbReference type="KEGG" id="bcoh:BC6307_14215"/>
<dbReference type="STRING" id="1314751.GCA_001591425_01624"/>
<dbReference type="InterPro" id="IPR036388">
    <property type="entry name" value="WH-like_DNA-bd_sf"/>
</dbReference>
<dbReference type="Proteomes" id="UP000215224">
    <property type="component" value="Chromosome"/>
</dbReference>
<reference evidence="7 8" key="1">
    <citation type="submission" date="2016-12" db="EMBL/GenBank/DDBJ databases">
        <title>The whole genome sequencing and assembly of Bacillus cohnii DSM 6307T strain.</title>
        <authorList>
            <person name="Lee Y.-J."/>
            <person name="Yi H."/>
            <person name="Bahn Y.-S."/>
            <person name="Kim J.F."/>
            <person name="Lee D.-W."/>
        </authorList>
    </citation>
    <scope>NUCLEOTIDE SEQUENCE [LARGE SCALE GENOMIC DNA]</scope>
    <source>
        <strain evidence="7 8">DSM 6307</strain>
    </source>
</reference>
<protein>
    <recommendedName>
        <fullName evidence="9">RNA polymerase subunit sigma-70</fullName>
    </recommendedName>
</protein>
<dbReference type="SUPFAM" id="SSF88946">
    <property type="entry name" value="Sigma2 domain of RNA polymerase sigma factors"/>
    <property type="match status" value="1"/>
</dbReference>
<keyword evidence="3" id="KW-0731">Sigma factor</keyword>
<proteinExistence type="inferred from homology"/>
<dbReference type="Gene3D" id="1.10.1740.10">
    <property type="match status" value="1"/>
</dbReference>
<evidence type="ECO:0000256" key="2">
    <source>
        <dbReference type="ARBA" id="ARBA00023015"/>
    </source>
</evidence>
<dbReference type="InterPro" id="IPR013324">
    <property type="entry name" value="RNA_pol_sigma_r3/r4-like"/>
</dbReference>
<dbReference type="InterPro" id="IPR013249">
    <property type="entry name" value="RNA_pol_sigma70_r4_t2"/>
</dbReference>
<dbReference type="AlphaFoldDB" id="A0A223KS85"/>
<dbReference type="EMBL" id="CP018866">
    <property type="protein sequence ID" value="AST92362.1"/>
    <property type="molecule type" value="Genomic_DNA"/>
</dbReference>
<feature type="domain" description="RNA polymerase sigma-70 region 2" evidence="5">
    <location>
        <begin position="29"/>
        <end position="95"/>
    </location>
</feature>
<evidence type="ECO:0000259" key="5">
    <source>
        <dbReference type="Pfam" id="PF04542"/>
    </source>
</evidence>
<evidence type="ECO:0000256" key="3">
    <source>
        <dbReference type="ARBA" id="ARBA00023082"/>
    </source>
</evidence>
<keyword evidence="8" id="KW-1185">Reference proteome</keyword>
<dbReference type="Gene3D" id="1.10.10.10">
    <property type="entry name" value="Winged helix-like DNA-binding domain superfamily/Winged helix DNA-binding domain"/>
    <property type="match status" value="1"/>
</dbReference>
<dbReference type="InterPro" id="IPR007627">
    <property type="entry name" value="RNA_pol_sigma70_r2"/>
</dbReference>